<accession>A0ABR0BQY7</accession>
<proteinExistence type="predicted"/>
<sequence>MAVGGGGGGGGAAAADWSCELVAVGVEHNIQPMEPGLAASGGAPGAADSVDPGGRPDQTVAGGRAGGRRMRPPAEARRDLLQYGGTTRDALVVAAQRTSAQCTVGGLHKASSGGAYANSHPILVLLSAAFSLSLSFSLYYFLSSVRGSTLDAIPSRRVVYFPYYTPWPLHLRFLHHHHHHHHLRVLSHESSRPSSSIYLSSRIGSRVVRTSVMHTLT</sequence>
<name>A0ABR0BQY7_PURLI</name>
<protein>
    <submittedName>
        <fullName evidence="2">Uncharacterized protein</fullName>
    </submittedName>
</protein>
<organism evidence="2 3">
    <name type="scientific">Purpureocillium lilacinum</name>
    <name type="common">Paecilomyces lilacinus</name>
    <dbReference type="NCBI Taxonomy" id="33203"/>
    <lineage>
        <taxon>Eukaryota</taxon>
        <taxon>Fungi</taxon>
        <taxon>Dikarya</taxon>
        <taxon>Ascomycota</taxon>
        <taxon>Pezizomycotina</taxon>
        <taxon>Sordariomycetes</taxon>
        <taxon>Hypocreomycetidae</taxon>
        <taxon>Hypocreales</taxon>
        <taxon>Ophiocordycipitaceae</taxon>
        <taxon>Purpureocillium</taxon>
    </lineage>
</organism>
<keyword evidence="3" id="KW-1185">Reference proteome</keyword>
<dbReference type="EMBL" id="JAWRVI010000042">
    <property type="protein sequence ID" value="KAK4086326.1"/>
    <property type="molecule type" value="Genomic_DNA"/>
</dbReference>
<reference evidence="2 3" key="1">
    <citation type="journal article" date="2024" name="Microbiol. Resour. Announc.">
        <title>Genome annotations for the ascomycete fungi Trichoderma harzianum, Trichoderma aggressivum, and Purpureocillium lilacinum.</title>
        <authorList>
            <person name="Beijen E.P.W."/>
            <person name="Ohm R.A."/>
        </authorList>
    </citation>
    <scope>NUCLEOTIDE SEQUENCE [LARGE SCALE GENOMIC DNA]</scope>
    <source>
        <strain evidence="2 3">CBS 150709</strain>
    </source>
</reference>
<comment type="caution">
    <text evidence="2">The sequence shown here is derived from an EMBL/GenBank/DDBJ whole genome shotgun (WGS) entry which is preliminary data.</text>
</comment>
<evidence type="ECO:0000256" key="1">
    <source>
        <dbReference type="SAM" id="MobiDB-lite"/>
    </source>
</evidence>
<dbReference type="Proteomes" id="UP001287286">
    <property type="component" value="Unassembled WGS sequence"/>
</dbReference>
<gene>
    <name evidence="2" type="ORF">Purlil1_9411</name>
</gene>
<feature type="region of interest" description="Disordered" evidence="1">
    <location>
        <begin position="34"/>
        <end position="74"/>
    </location>
</feature>
<evidence type="ECO:0000313" key="2">
    <source>
        <dbReference type="EMBL" id="KAK4086326.1"/>
    </source>
</evidence>
<feature type="compositionally biased region" description="Low complexity" evidence="1">
    <location>
        <begin position="38"/>
        <end position="53"/>
    </location>
</feature>
<evidence type="ECO:0000313" key="3">
    <source>
        <dbReference type="Proteomes" id="UP001287286"/>
    </source>
</evidence>